<evidence type="ECO:0000313" key="1">
    <source>
        <dbReference type="EMBL" id="CAB4367868.1"/>
    </source>
</evidence>
<dbReference type="Gene3D" id="1.20.120.710">
    <property type="entry name" value="Haloacid dehalogenase hydrolase-like domain"/>
    <property type="match status" value="1"/>
</dbReference>
<name>A0A6J6AH75_9ZZZZ</name>
<dbReference type="InterPro" id="IPR023214">
    <property type="entry name" value="HAD_sf"/>
</dbReference>
<gene>
    <name evidence="1" type="ORF">UFOPK4179_00660</name>
</gene>
<dbReference type="SUPFAM" id="SSF56784">
    <property type="entry name" value="HAD-like"/>
    <property type="match status" value="1"/>
</dbReference>
<proteinExistence type="predicted"/>
<protein>
    <submittedName>
        <fullName evidence="1">Unannotated protein</fullName>
    </submittedName>
</protein>
<dbReference type="AlphaFoldDB" id="A0A6J6AH75"/>
<accession>A0A6J6AH75</accession>
<dbReference type="EMBL" id="CAETWZ010000050">
    <property type="protein sequence ID" value="CAB4367868.1"/>
    <property type="molecule type" value="Genomic_DNA"/>
</dbReference>
<reference evidence="1" key="1">
    <citation type="submission" date="2020-05" db="EMBL/GenBank/DDBJ databases">
        <authorList>
            <person name="Chiriac C."/>
            <person name="Salcher M."/>
            <person name="Ghai R."/>
            <person name="Kavagutti S V."/>
        </authorList>
    </citation>
    <scope>NUCLEOTIDE SEQUENCE</scope>
</reference>
<dbReference type="Gene3D" id="3.40.50.1000">
    <property type="entry name" value="HAD superfamily/HAD-like"/>
    <property type="match status" value="1"/>
</dbReference>
<organism evidence="1">
    <name type="scientific">freshwater metagenome</name>
    <dbReference type="NCBI Taxonomy" id="449393"/>
    <lineage>
        <taxon>unclassified sequences</taxon>
        <taxon>metagenomes</taxon>
        <taxon>ecological metagenomes</taxon>
    </lineage>
</organism>
<sequence>MSRSAPQVLEMHSSATVLTIDFFDTLVSRSVAQPTHVFAVMEEELCRRFGHRWTGFALQRVVAEHIARRKAAITDTNRDVTFDEICSELCELMDLGRDDHHLIADLEKKTEVSLAVAVKFGCDIVSLAREKSMPVLIVSDNYMSAQHIVNMAHAVGLSWVTASDVIVSSEHGAMKHNGTLWDVVLRHLDVSPSLILHVGDDAKADGDVPASRGIATHVNDRMRRSHRHMMNTTPAVLPFSRLEAEYRDSVSSGEWDAAEMFGALVGMIVAGQIVDVRNVLAQREIAGIHFVARDGFLAHSVWSNLRASGVQLPEASYFSFSRSVVWRAGIHVVDELTMARFIGDDEEMTVPRLERRLGCSLDSTIDRTVTISAVTARQILVANSKNILVASATLRERMLSYLQAQGLLEPGHHVVVDLGWTGSSIADLAHIVSEATNGQSVIEGRLTGLYWDAWSQRARVSLHGFAMDDFHTIDDNRRLLGILNLLEVMVTAPHGSVVGYSDSENGVAPIYVDTQVEKEAFEQLVARVSAIGARVATAIVTDSPDSPVKSSDITGETVWAAMMQVGHTPRPEEIAVSGLLRHISAIDHEGAGTALLGDAPTRPKKVNDTFVHDVFNTLMHGHWLQGTLRHWNQKPESAEVVSDIEKRFPFTQPQWVGQ</sequence>
<dbReference type="InterPro" id="IPR036412">
    <property type="entry name" value="HAD-like_sf"/>
</dbReference>